<evidence type="ECO:0000313" key="3">
    <source>
        <dbReference type="Proteomes" id="UP000600547"/>
    </source>
</evidence>
<evidence type="ECO:0000256" key="1">
    <source>
        <dbReference type="SAM" id="Phobius"/>
    </source>
</evidence>
<dbReference type="EMBL" id="BMQG01000011">
    <property type="protein sequence ID" value="GGM51734.1"/>
    <property type="molecule type" value="Genomic_DNA"/>
</dbReference>
<dbReference type="RefSeq" id="WP_189062557.1">
    <property type="nucleotide sequence ID" value="NZ_BMQG01000011.1"/>
</dbReference>
<proteinExistence type="predicted"/>
<organism evidence="2 3">
    <name type="scientific">Deinococcus arenae</name>
    <dbReference type="NCBI Taxonomy" id="1452751"/>
    <lineage>
        <taxon>Bacteria</taxon>
        <taxon>Thermotogati</taxon>
        <taxon>Deinococcota</taxon>
        <taxon>Deinococci</taxon>
        <taxon>Deinococcales</taxon>
        <taxon>Deinococcaceae</taxon>
        <taxon>Deinococcus</taxon>
    </lineage>
</organism>
<accession>A0A8H9GR92</accession>
<feature type="transmembrane region" description="Helical" evidence="1">
    <location>
        <begin position="12"/>
        <end position="35"/>
    </location>
</feature>
<sequence>MASFRTLRTALLIQFWFNLLFTGVGGLGILAAVLIPNLLAAREQAQQAASLAGMSSAGSVGPAEIGLLLLIGVPALAVIGALVALPLVILRGMGRGRDMTTLLWVNAILNITNFPVGTVLAIVQMVQINDPELRFKIRQGQATAAA</sequence>
<dbReference type="AlphaFoldDB" id="A0A8H9GR92"/>
<keyword evidence="3" id="KW-1185">Reference proteome</keyword>
<name>A0A8H9GR92_9DEIO</name>
<dbReference type="Proteomes" id="UP000600547">
    <property type="component" value="Unassembled WGS sequence"/>
</dbReference>
<keyword evidence="1" id="KW-1133">Transmembrane helix</keyword>
<keyword evidence="1" id="KW-0812">Transmembrane</keyword>
<feature type="transmembrane region" description="Helical" evidence="1">
    <location>
        <begin position="65"/>
        <end position="90"/>
    </location>
</feature>
<evidence type="ECO:0000313" key="2">
    <source>
        <dbReference type="EMBL" id="GGM51734.1"/>
    </source>
</evidence>
<keyword evidence="1" id="KW-0472">Membrane</keyword>
<gene>
    <name evidence="2" type="ORF">GCM10008956_29730</name>
</gene>
<comment type="caution">
    <text evidence="2">The sequence shown here is derived from an EMBL/GenBank/DDBJ whole genome shotgun (WGS) entry which is preliminary data.</text>
</comment>
<feature type="transmembrane region" description="Helical" evidence="1">
    <location>
        <begin position="102"/>
        <end position="126"/>
    </location>
</feature>
<reference evidence="3" key="1">
    <citation type="journal article" date="2019" name="Int. J. Syst. Evol. Microbiol.">
        <title>The Global Catalogue of Microorganisms (GCM) 10K type strain sequencing project: providing services to taxonomists for standard genome sequencing and annotation.</title>
        <authorList>
            <consortium name="The Broad Institute Genomics Platform"/>
            <consortium name="The Broad Institute Genome Sequencing Center for Infectious Disease"/>
            <person name="Wu L."/>
            <person name="Ma J."/>
        </authorList>
    </citation>
    <scope>NUCLEOTIDE SEQUENCE [LARGE SCALE GENOMIC DNA]</scope>
    <source>
        <strain evidence="3">JCM 31047</strain>
    </source>
</reference>
<protein>
    <submittedName>
        <fullName evidence="2">Uncharacterized protein</fullName>
    </submittedName>
</protein>